<sequence>MSTPIIPFTPSADLARPRVADALVGHASAPLFIRKPNADDGWSIYELIKACPPLDVDSAYAYLVLATQFRDTCSVATNEEGEIVGFVSVLKTMGRTRTFYGRLPLVKKHVVLAWHAVHVEAIMSRPELDNVHNLETPITPTIGPLGVYFAASLPVGKPRYTAENIPLPNNSVASMILKTYVRIGPFQTDSM</sequence>
<protein>
    <submittedName>
        <fullName evidence="1">Diaminobutyric acid acetyltransferase</fullName>
    </submittedName>
</protein>
<dbReference type="InterPro" id="IPR016181">
    <property type="entry name" value="Acyl_CoA_acyltransferase"/>
</dbReference>
<dbReference type="Gene3D" id="3.40.630.30">
    <property type="match status" value="1"/>
</dbReference>
<dbReference type="AlphaFoldDB" id="Q009B0"/>
<keyword evidence="1" id="KW-0808">Transferase</keyword>
<proteinExistence type="predicted"/>
<dbReference type="EMBL" id="DQ886907">
    <property type="protein sequence ID" value="ABI93938.1"/>
    <property type="molecule type" value="Genomic_DNA"/>
</dbReference>
<dbReference type="GO" id="GO:0016740">
    <property type="term" value="F:transferase activity"/>
    <property type="evidence" value="ECO:0007669"/>
    <property type="project" value="UniProtKB-KW"/>
</dbReference>
<dbReference type="SUPFAM" id="SSF55729">
    <property type="entry name" value="Acyl-CoA N-acyltransferases (Nat)"/>
    <property type="match status" value="1"/>
</dbReference>
<evidence type="ECO:0000313" key="1">
    <source>
        <dbReference type="EMBL" id="ABI93938.1"/>
    </source>
</evidence>
<gene>
    <name evidence="1" type="primary">ectA</name>
</gene>
<reference evidence="1" key="1">
    <citation type="submission" date="2006-08" db="EMBL/GenBank/DDBJ databases">
        <authorList>
            <person name="Chen Z."/>
        </authorList>
    </citation>
    <scope>NUCLEOTIDE SEQUENCE</scope>
    <source>
        <strain evidence="1">NJ223</strain>
    </source>
</reference>
<accession>Q009B0</accession>
<organism evidence="1">
    <name type="scientific">Halomonas sp. NJ223</name>
    <dbReference type="NCBI Taxonomy" id="362081"/>
    <lineage>
        <taxon>Bacteria</taxon>
        <taxon>Pseudomonadati</taxon>
        <taxon>Pseudomonadota</taxon>
        <taxon>Gammaproteobacteria</taxon>
        <taxon>Oceanospirillales</taxon>
        <taxon>Halomonadaceae</taxon>
        <taxon>Halomonas</taxon>
    </lineage>
</organism>
<name>Q009B0_9GAMM</name>